<organism evidence="1">
    <name type="scientific">Ophidiomyces ophidiicola</name>
    <dbReference type="NCBI Taxonomy" id="1387563"/>
    <lineage>
        <taxon>Eukaryota</taxon>
        <taxon>Fungi</taxon>
        <taxon>Dikarya</taxon>
        <taxon>Ascomycota</taxon>
        <taxon>Pezizomycotina</taxon>
        <taxon>Eurotiomycetes</taxon>
        <taxon>Eurotiomycetidae</taxon>
        <taxon>Onygenales</taxon>
        <taxon>Onygenaceae</taxon>
        <taxon>Ophidiomyces</taxon>
    </lineage>
</organism>
<dbReference type="EMBL" id="JALBCA010000013">
    <property type="protein sequence ID" value="KAI2391171.1"/>
    <property type="molecule type" value="Genomic_DNA"/>
</dbReference>
<sequence length="274" mass="30133">MPPRKKAKLSSQAPSITSQSEITPTASKAAETDLDLIVTDPWTDDQETSLLKGIIRWKPVGMHKHFRMLAISEHMKSQGYATDDHTRIPGIWKKLGALYNLPALDEREDPFATDGSEENDTQGDPYCPFSLEAEEYGDMMFERRLAPDGSPSPPPSLPAPSRRGSTIVSPDEFILTEPRPSPAPSRGGRRRGRGRGRPIGTRSSKLQTEIETIDKTSTNDETMAGDVDNNDGGDTGQRDPSVAIDSPVAKSTRTQTTRGKAKRGRPPTRRGRRK</sequence>
<proteinExistence type="predicted"/>
<reference evidence="1" key="1">
    <citation type="journal article" date="2022" name="bioRxiv">
        <title>Population genetic analysis of Ophidiomyces ophidiicola, the causative agent of snake fungal disease, indicates recent introductions to the USA.</title>
        <authorList>
            <person name="Ladner J.T."/>
            <person name="Palmer J.M."/>
            <person name="Ettinger C.L."/>
            <person name="Stajich J.E."/>
            <person name="Farrell T.M."/>
            <person name="Glorioso B.M."/>
            <person name="Lawson B."/>
            <person name="Price S.J."/>
            <person name="Stengle A.G."/>
            <person name="Grear D.A."/>
            <person name="Lorch J.M."/>
        </authorList>
    </citation>
    <scope>NUCLEOTIDE SEQUENCE</scope>
    <source>
        <strain evidence="1">NWHC 24266-5</strain>
    </source>
</reference>
<accession>A0ACB8V286</accession>
<gene>
    <name evidence="1" type="ORF">LOY88_001244</name>
</gene>
<name>A0ACB8V286_9EURO</name>
<protein>
    <submittedName>
        <fullName evidence="1">Uncharacterized protein</fullName>
    </submittedName>
</protein>
<comment type="caution">
    <text evidence="1">The sequence shown here is derived from an EMBL/GenBank/DDBJ whole genome shotgun (WGS) entry which is preliminary data.</text>
</comment>
<evidence type="ECO:0000313" key="1">
    <source>
        <dbReference type="EMBL" id="KAI2391171.1"/>
    </source>
</evidence>